<dbReference type="PANTHER" id="PTHR43178">
    <property type="entry name" value="DIHYDROLIPOAMIDE ACETYLTRANSFERASE COMPONENT OF PYRUVATE DEHYDROGENASE COMPLEX"/>
    <property type="match status" value="1"/>
</dbReference>
<dbReference type="InterPro" id="IPR000089">
    <property type="entry name" value="Biotin_lipoyl"/>
</dbReference>
<dbReference type="SUPFAM" id="SSF52777">
    <property type="entry name" value="CoA-dependent acyltransferases"/>
    <property type="match status" value="1"/>
</dbReference>
<dbReference type="PROSITE" id="PS50968">
    <property type="entry name" value="BIOTINYL_LIPOYL"/>
    <property type="match status" value="1"/>
</dbReference>
<comment type="similarity">
    <text evidence="2 6">Belongs to the 2-oxoacid dehydrogenase family.</text>
</comment>
<keyword evidence="4 6" id="KW-0450">Lipoyl</keyword>
<feature type="region of interest" description="Disordered" evidence="7">
    <location>
        <begin position="80"/>
        <end position="101"/>
    </location>
</feature>
<keyword evidence="3 6" id="KW-0808">Transferase</keyword>
<dbReference type="RefSeq" id="WP_181362980.1">
    <property type="nucleotide sequence ID" value="NZ_MPDK01000012.1"/>
</dbReference>
<evidence type="ECO:0000256" key="7">
    <source>
        <dbReference type="SAM" id="MobiDB-lite"/>
    </source>
</evidence>
<dbReference type="CDD" id="cd06849">
    <property type="entry name" value="lipoyl_domain"/>
    <property type="match status" value="1"/>
</dbReference>
<dbReference type="PROSITE" id="PS00189">
    <property type="entry name" value="LIPOYL"/>
    <property type="match status" value="1"/>
</dbReference>
<protein>
    <recommendedName>
        <fullName evidence="6">Dihydrolipoamide acetyltransferase component of pyruvate dehydrogenase complex</fullName>
        <ecNumber evidence="6">2.3.1.-</ecNumber>
    </recommendedName>
</protein>
<dbReference type="GO" id="GO:0031405">
    <property type="term" value="F:lipoic acid binding"/>
    <property type="evidence" value="ECO:0007669"/>
    <property type="project" value="TreeGrafter"/>
</dbReference>
<evidence type="ECO:0000256" key="2">
    <source>
        <dbReference type="ARBA" id="ARBA00007317"/>
    </source>
</evidence>
<gene>
    <name evidence="10" type="ORF">BM613_08215</name>
</gene>
<dbReference type="InterPro" id="IPR003016">
    <property type="entry name" value="2-oxoA_DH_lipoyl-BS"/>
</dbReference>
<evidence type="ECO:0000313" key="11">
    <source>
        <dbReference type="Proteomes" id="UP000245380"/>
    </source>
</evidence>
<comment type="cofactor">
    <cofactor evidence="1 6">
        <name>(R)-lipoate</name>
        <dbReference type="ChEBI" id="CHEBI:83088"/>
    </cofactor>
</comment>
<dbReference type="InterPro" id="IPR004167">
    <property type="entry name" value="PSBD"/>
</dbReference>
<dbReference type="InterPro" id="IPR001078">
    <property type="entry name" value="2-oxoacid_DH_actylTfrase"/>
</dbReference>
<sequence length="367" mass="40990">MFEFTLPQTSDDIFESVIVIWYKSEGEKVRAGDVVVEVQTEKATFELESPVTGRLHKIVVNRAESAKVGDVLALFDLHDEEKEKESEGEKEQASETVSSIEQEQFISMSPRLRRLAKQLGVDPQTVVGTGPHGRITEEDIRNQAAPDSTPHPSRMQATRVAIAERMSKSLQQTAQVTLHRFIDVTELAQRRKELDPDASFNDWILRAVAIALSDHPDLNGSTKENSGTKQVIHLGIATDTEEGLLVPVLRNAHELSLKEIHLEVQRLVKGAHSHTLSPFELSGSTFTVTNLGTYGITFFTPILNPPESGILGVGQIEEYITRDRQELRFRKRLPLSLTFDHRVIDGGPAARFLQTMSHVLDNPDHLL</sequence>
<dbReference type="PROSITE" id="PS51826">
    <property type="entry name" value="PSBD"/>
    <property type="match status" value="1"/>
</dbReference>
<dbReference type="GO" id="GO:0016407">
    <property type="term" value="F:acetyltransferase activity"/>
    <property type="evidence" value="ECO:0007669"/>
    <property type="project" value="TreeGrafter"/>
</dbReference>
<dbReference type="SUPFAM" id="SSF51230">
    <property type="entry name" value="Single hybrid motif"/>
    <property type="match status" value="1"/>
</dbReference>
<dbReference type="PANTHER" id="PTHR43178:SF5">
    <property type="entry name" value="LIPOAMIDE ACYLTRANSFERASE COMPONENT OF BRANCHED-CHAIN ALPHA-KETO ACID DEHYDROGENASE COMPLEX, MITOCHONDRIAL"/>
    <property type="match status" value="1"/>
</dbReference>
<dbReference type="InterPro" id="IPR036625">
    <property type="entry name" value="E3-bd_dom_sf"/>
</dbReference>
<keyword evidence="5 6" id="KW-0012">Acyltransferase</keyword>
<proteinExistence type="inferred from homology"/>
<organism evidence="10 11">
    <name type="scientific">Sulfoacidibacillus thermotolerans</name>
    <name type="common">Acidibacillus sulfuroxidans</name>
    <dbReference type="NCBI Taxonomy" id="1765684"/>
    <lineage>
        <taxon>Bacteria</taxon>
        <taxon>Bacillati</taxon>
        <taxon>Bacillota</taxon>
        <taxon>Bacilli</taxon>
        <taxon>Bacillales</taxon>
        <taxon>Alicyclobacillaceae</taxon>
        <taxon>Sulfoacidibacillus</taxon>
    </lineage>
</organism>
<dbReference type="Proteomes" id="UP000245380">
    <property type="component" value="Unassembled WGS sequence"/>
</dbReference>
<comment type="caution">
    <text evidence="10">The sequence shown here is derived from an EMBL/GenBank/DDBJ whole genome shotgun (WGS) entry which is preliminary data.</text>
</comment>
<dbReference type="InterPro" id="IPR050743">
    <property type="entry name" value="2-oxoacid_DH_E2_comp"/>
</dbReference>
<dbReference type="SUPFAM" id="SSF47005">
    <property type="entry name" value="Peripheral subunit-binding domain of 2-oxo acid dehydrogenase complex"/>
    <property type="match status" value="1"/>
</dbReference>
<feature type="domain" description="Peripheral subunit-binding (PSBD)" evidence="9">
    <location>
        <begin position="107"/>
        <end position="144"/>
    </location>
</feature>
<dbReference type="Pfam" id="PF00198">
    <property type="entry name" value="2-oxoacid_dh"/>
    <property type="match status" value="1"/>
</dbReference>
<evidence type="ECO:0000256" key="5">
    <source>
        <dbReference type="ARBA" id="ARBA00023315"/>
    </source>
</evidence>
<dbReference type="InterPro" id="IPR023213">
    <property type="entry name" value="CAT-like_dom_sf"/>
</dbReference>
<evidence type="ECO:0000313" key="10">
    <source>
        <dbReference type="EMBL" id="PWI57449.1"/>
    </source>
</evidence>
<accession>A0A2U3D869</accession>
<reference evidence="10 11" key="1">
    <citation type="submission" date="2016-11" db="EMBL/GenBank/DDBJ databases">
        <title>Comparative genomics of Acidibacillus ferroxidans species.</title>
        <authorList>
            <person name="Oliveira G."/>
            <person name="Nunes G."/>
            <person name="Oliveira R."/>
            <person name="Araujo F."/>
            <person name="Salim A."/>
            <person name="Scholte L."/>
            <person name="Morais D."/>
            <person name="Nancucheo I."/>
            <person name="Johnson D.B."/>
            <person name="Grail B."/>
            <person name="Bittencourt J."/>
            <person name="Valadares R."/>
        </authorList>
    </citation>
    <scope>NUCLEOTIDE SEQUENCE [LARGE SCALE GENOMIC DNA]</scope>
    <source>
        <strain evidence="10 11">Y002</strain>
    </source>
</reference>
<name>A0A2U3D869_SULT2</name>
<dbReference type="Pfam" id="PF00364">
    <property type="entry name" value="Biotin_lipoyl"/>
    <property type="match status" value="1"/>
</dbReference>
<dbReference type="EMBL" id="MPDK01000012">
    <property type="protein sequence ID" value="PWI57449.1"/>
    <property type="molecule type" value="Genomic_DNA"/>
</dbReference>
<dbReference type="GO" id="GO:0005737">
    <property type="term" value="C:cytoplasm"/>
    <property type="evidence" value="ECO:0007669"/>
    <property type="project" value="TreeGrafter"/>
</dbReference>
<evidence type="ECO:0000256" key="3">
    <source>
        <dbReference type="ARBA" id="ARBA00022679"/>
    </source>
</evidence>
<feature type="region of interest" description="Disordered" evidence="7">
    <location>
        <begin position="123"/>
        <end position="153"/>
    </location>
</feature>
<evidence type="ECO:0000256" key="1">
    <source>
        <dbReference type="ARBA" id="ARBA00001938"/>
    </source>
</evidence>
<evidence type="ECO:0000259" key="9">
    <source>
        <dbReference type="PROSITE" id="PS51826"/>
    </source>
</evidence>
<evidence type="ECO:0000256" key="4">
    <source>
        <dbReference type="ARBA" id="ARBA00022823"/>
    </source>
</evidence>
<feature type="domain" description="Lipoyl-binding" evidence="8">
    <location>
        <begin position="1"/>
        <end position="76"/>
    </location>
</feature>
<dbReference type="Gene3D" id="3.30.559.10">
    <property type="entry name" value="Chloramphenicol acetyltransferase-like domain"/>
    <property type="match status" value="1"/>
</dbReference>
<feature type="compositionally biased region" description="Basic and acidic residues" evidence="7">
    <location>
        <begin position="80"/>
        <end position="93"/>
    </location>
</feature>
<dbReference type="AlphaFoldDB" id="A0A2U3D869"/>
<dbReference type="Gene3D" id="4.10.320.10">
    <property type="entry name" value="E3-binding domain"/>
    <property type="match status" value="1"/>
</dbReference>
<dbReference type="EC" id="2.3.1.-" evidence="6"/>
<evidence type="ECO:0000259" key="8">
    <source>
        <dbReference type="PROSITE" id="PS50968"/>
    </source>
</evidence>
<keyword evidence="11" id="KW-1185">Reference proteome</keyword>
<dbReference type="InterPro" id="IPR011053">
    <property type="entry name" value="Single_hybrid_motif"/>
</dbReference>
<evidence type="ECO:0000256" key="6">
    <source>
        <dbReference type="RuleBase" id="RU003423"/>
    </source>
</evidence>
<dbReference type="Pfam" id="PF02817">
    <property type="entry name" value="E3_binding"/>
    <property type="match status" value="1"/>
</dbReference>
<dbReference type="Gene3D" id="2.40.50.100">
    <property type="match status" value="1"/>
</dbReference>